<dbReference type="AlphaFoldDB" id="A0A3S0N256"/>
<evidence type="ECO:0000313" key="2">
    <source>
        <dbReference type="Proteomes" id="UP000276953"/>
    </source>
</evidence>
<name>A0A3S0N256_9FLAO</name>
<dbReference type="EMBL" id="RYFC01000003">
    <property type="protein sequence ID" value="RTZ46561.1"/>
    <property type="molecule type" value="Genomic_DNA"/>
</dbReference>
<proteinExistence type="predicted"/>
<gene>
    <name evidence="1" type="ORF">EJ377_20820</name>
</gene>
<comment type="caution">
    <text evidence="1">The sequence shown here is derived from an EMBL/GenBank/DDBJ whole genome shotgun (WGS) entry which is preliminary data.</text>
</comment>
<reference evidence="1 2" key="1">
    <citation type="submission" date="2018-12" db="EMBL/GenBank/DDBJ databases">
        <title>Draft Genome Sequence of Chryseobacterium arthrosphaerae strain ED882-96 Isolated from the Blood of a Patient with Liver Cirrhosis in Taiwan.</title>
        <authorList>
            <person name="Lin J.-N."/>
            <person name="Lai C.-H."/>
            <person name="Yang C.-H."/>
            <person name="Huang Y.-H."/>
        </authorList>
    </citation>
    <scope>NUCLEOTIDE SEQUENCE [LARGE SCALE GENOMIC DNA]</scope>
    <source>
        <strain evidence="1 2">ED882-96</strain>
    </source>
</reference>
<evidence type="ECO:0008006" key="3">
    <source>
        <dbReference type="Google" id="ProtNLM"/>
    </source>
</evidence>
<protein>
    <recommendedName>
        <fullName evidence="3">S9 family peptidase</fullName>
    </recommendedName>
</protein>
<sequence length="99" mass="11345">MIGINTAQAQEVPLLDRGLFFGNPEISGGSLVLMENGFHLQRVRRNHEYMGKKIDDPFDKARPLTDSKRPLNGYFWSEDGKYILYVKDNNGDENMNILL</sequence>
<dbReference type="Proteomes" id="UP000276953">
    <property type="component" value="Unassembled WGS sequence"/>
</dbReference>
<evidence type="ECO:0000313" key="1">
    <source>
        <dbReference type="EMBL" id="RTZ46561.1"/>
    </source>
</evidence>
<organism evidence="1 2">
    <name type="scientific">Chryseobacterium arthrosphaerae</name>
    <dbReference type="NCBI Taxonomy" id="651561"/>
    <lineage>
        <taxon>Bacteria</taxon>
        <taxon>Pseudomonadati</taxon>
        <taxon>Bacteroidota</taxon>
        <taxon>Flavobacteriia</taxon>
        <taxon>Flavobacteriales</taxon>
        <taxon>Weeksellaceae</taxon>
        <taxon>Chryseobacterium group</taxon>
        <taxon>Chryseobacterium</taxon>
    </lineage>
</organism>
<accession>A0A3S0N256</accession>